<evidence type="ECO:0000313" key="7">
    <source>
        <dbReference type="Proteomes" id="UP000790833"/>
    </source>
</evidence>
<dbReference type="SMART" id="SM00679">
    <property type="entry name" value="CTNS"/>
    <property type="match status" value="2"/>
</dbReference>
<comment type="caution">
    <text evidence="6">The sequence shown here is derived from an EMBL/GenBank/DDBJ whole genome shotgun (WGS) entry which is preliminary data.</text>
</comment>
<keyword evidence="7" id="KW-1185">Reference proteome</keyword>
<gene>
    <name evidence="6" type="ORF">KQ657_002133</name>
</gene>
<dbReference type="GO" id="GO:0016020">
    <property type="term" value="C:membrane"/>
    <property type="evidence" value="ECO:0007669"/>
    <property type="project" value="UniProtKB-SubCell"/>
</dbReference>
<keyword evidence="4 5" id="KW-0472">Membrane</keyword>
<keyword evidence="2 5" id="KW-0812">Transmembrane</keyword>
<accession>A0A9P8AJS8</accession>
<comment type="subcellular location">
    <subcellularLocation>
        <location evidence="1">Membrane</location>
        <topology evidence="1">Multi-pass membrane protein</topology>
    </subcellularLocation>
</comment>
<evidence type="ECO:0000256" key="5">
    <source>
        <dbReference type="SAM" id="Phobius"/>
    </source>
</evidence>
<feature type="transmembrane region" description="Helical" evidence="5">
    <location>
        <begin position="220"/>
        <end position="243"/>
    </location>
</feature>
<evidence type="ECO:0000256" key="2">
    <source>
        <dbReference type="ARBA" id="ARBA00022692"/>
    </source>
</evidence>
<dbReference type="RefSeq" id="XP_043051295.1">
    <property type="nucleotide sequence ID" value="XM_043192907.1"/>
</dbReference>
<dbReference type="OrthoDB" id="19344at2759"/>
<feature type="transmembrane region" description="Helical" evidence="5">
    <location>
        <begin position="101"/>
        <end position="120"/>
    </location>
</feature>
<evidence type="ECO:0000256" key="3">
    <source>
        <dbReference type="ARBA" id="ARBA00022989"/>
    </source>
</evidence>
<dbReference type="PANTHER" id="PTHR16201:SF11">
    <property type="entry name" value="PQ-LOOP REPEAT-CONTAINING PROTEIN"/>
    <property type="match status" value="1"/>
</dbReference>
<dbReference type="InterPro" id="IPR006603">
    <property type="entry name" value="PQ-loop_rpt"/>
</dbReference>
<feature type="transmembrane region" description="Helical" evidence="5">
    <location>
        <begin position="132"/>
        <end position="155"/>
    </location>
</feature>
<reference evidence="6" key="1">
    <citation type="submission" date="2021-03" db="EMBL/GenBank/DDBJ databases">
        <authorList>
            <person name="Palmer J.M."/>
        </authorList>
    </citation>
    <scope>NUCLEOTIDE SEQUENCE</scope>
    <source>
        <strain evidence="6">ARV_011</strain>
    </source>
</reference>
<evidence type="ECO:0000256" key="4">
    <source>
        <dbReference type="ARBA" id="ARBA00023136"/>
    </source>
</evidence>
<dbReference type="Gene3D" id="1.20.1280.290">
    <property type="match status" value="2"/>
</dbReference>
<organism evidence="6 7">
    <name type="scientific">Scheffersomyces spartinae</name>
    <dbReference type="NCBI Taxonomy" id="45513"/>
    <lineage>
        <taxon>Eukaryota</taxon>
        <taxon>Fungi</taxon>
        <taxon>Dikarya</taxon>
        <taxon>Ascomycota</taxon>
        <taxon>Saccharomycotina</taxon>
        <taxon>Pichiomycetes</taxon>
        <taxon>Debaryomycetaceae</taxon>
        <taxon>Scheffersomyces</taxon>
    </lineage>
</organism>
<protein>
    <submittedName>
        <fullName evidence="6">Uncharacterized protein</fullName>
    </submittedName>
</protein>
<feature type="transmembrane region" description="Helical" evidence="5">
    <location>
        <begin position="161"/>
        <end position="179"/>
    </location>
</feature>
<feature type="transmembrane region" description="Helical" evidence="5">
    <location>
        <begin position="12"/>
        <end position="32"/>
    </location>
</feature>
<dbReference type="InterPro" id="IPR051415">
    <property type="entry name" value="LAAT-1"/>
</dbReference>
<dbReference type="Pfam" id="PF04193">
    <property type="entry name" value="PQ-loop"/>
    <property type="match status" value="2"/>
</dbReference>
<feature type="transmembrane region" description="Helical" evidence="5">
    <location>
        <begin position="191"/>
        <end position="214"/>
    </location>
</feature>
<evidence type="ECO:0000256" key="1">
    <source>
        <dbReference type="ARBA" id="ARBA00004141"/>
    </source>
</evidence>
<feature type="transmembrane region" description="Helical" evidence="5">
    <location>
        <begin position="76"/>
        <end position="95"/>
    </location>
</feature>
<evidence type="ECO:0000313" key="6">
    <source>
        <dbReference type="EMBL" id="KAG7195750.1"/>
    </source>
</evidence>
<sequence length="284" mass="31718">MSELQCSVFEGTSVANFIFLIAITGGIVVSYIPQYIRIWNRRSSEGLSTNFLLLGSSSSLFTLTNIILVSSKARHCCFIGALSVFNCLNSLISLFQIGTQSVCAVLILVFVLIWTGNSVLQDKHEYSRIVKVGYFVLIHAIVSIIQVFVGLMFGGKVLLRLAQLNGLMSTLLTFIKYVPQIHTTYKLKHPGTLSIGMMCIQTPGGAIFTATLYFSKGSHWSSWISYFFAFLLQGTLLSLCIYYQYFKYHGELADQLEREAIDRIVYENTTTSEASEPLLQESES</sequence>
<feature type="transmembrane region" description="Helical" evidence="5">
    <location>
        <begin position="52"/>
        <end position="69"/>
    </location>
</feature>
<dbReference type="Proteomes" id="UP000790833">
    <property type="component" value="Unassembled WGS sequence"/>
</dbReference>
<name>A0A9P8AJS8_9ASCO</name>
<proteinExistence type="predicted"/>
<dbReference type="GeneID" id="66115507"/>
<dbReference type="AlphaFoldDB" id="A0A9P8AJS8"/>
<dbReference type="PANTHER" id="PTHR16201">
    <property type="entry name" value="SEVEN TRANSMEMBRANE PROTEIN 1-RELATED"/>
    <property type="match status" value="1"/>
</dbReference>
<keyword evidence="3 5" id="KW-1133">Transmembrane helix</keyword>
<dbReference type="EMBL" id="JAHMUF010000002">
    <property type="protein sequence ID" value="KAG7195750.1"/>
    <property type="molecule type" value="Genomic_DNA"/>
</dbReference>